<evidence type="ECO:0000256" key="1">
    <source>
        <dbReference type="SAM" id="Phobius"/>
    </source>
</evidence>
<name>A0A4Q0Y8D6_9BACT</name>
<keyword evidence="1" id="KW-0812">Transmembrane</keyword>
<evidence type="ECO:0000313" key="3">
    <source>
        <dbReference type="EMBL" id="RXK05486.1"/>
    </source>
</evidence>
<dbReference type="Proteomes" id="UP000290172">
    <property type="component" value="Unassembled WGS sequence"/>
</dbReference>
<keyword evidence="4" id="KW-1185">Reference proteome</keyword>
<protein>
    <submittedName>
        <fullName evidence="2">Uncharacterized protein</fullName>
    </submittedName>
</protein>
<accession>A0A4Q0Y8D6</accession>
<dbReference type="AlphaFoldDB" id="A0A4Q0Y8D6"/>
<dbReference type="OrthoDB" id="5365786at2"/>
<feature type="transmembrane region" description="Helical" evidence="1">
    <location>
        <begin position="28"/>
        <end position="46"/>
    </location>
</feature>
<keyword evidence="1" id="KW-1133">Transmembrane helix</keyword>
<proteinExistence type="predicted"/>
<comment type="caution">
    <text evidence="2">The sequence shown here is derived from an EMBL/GenBank/DDBJ whole genome shotgun (WGS) entry which is preliminary data.</text>
</comment>
<gene>
    <name evidence="3" type="ORF">CRV07_08215</name>
    <name evidence="2" type="ORF">CRV08_12850</name>
</gene>
<reference evidence="4 5" key="1">
    <citation type="submission" date="2017-10" db="EMBL/GenBank/DDBJ databases">
        <title>Genomics of the genus Arcobacter.</title>
        <authorList>
            <person name="Perez-Cataluna A."/>
            <person name="Figueras M.J."/>
        </authorList>
    </citation>
    <scope>NUCLEOTIDE SEQUENCE [LARGE SCALE GENOMIC DNA]</scope>
    <source>
        <strain evidence="3 4">CECT 8441</strain>
        <strain evidence="2 5">CECT 8993</strain>
    </source>
</reference>
<organism evidence="2 5">
    <name type="scientific">Halarcobacter ebronensis</name>
    <dbReference type="NCBI Taxonomy" id="1462615"/>
    <lineage>
        <taxon>Bacteria</taxon>
        <taxon>Pseudomonadati</taxon>
        <taxon>Campylobacterota</taxon>
        <taxon>Epsilonproteobacteria</taxon>
        <taxon>Campylobacterales</taxon>
        <taxon>Arcobacteraceae</taxon>
        <taxon>Halarcobacter</taxon>
    </lineage>
</organism>
<dbReference type="EMBL" id="PDKK01000006">
    <property type="protein sequence ID" value="RXK05486.1"/>
    <property type="molecule type" value="Genomic_DNA"/>
</dbReference>
<keyword evidence="1" id="KW-0472">Membrane</keyword>
<sequence>MKSNMDDELSLDKIDDYNGKETKEKKRTVLYVVIFCLLVGALFAVIKYTNQVDDYVGTPEAPGISTTKN</sequence>
<dbReference type="RefSeq" id="WP_128982756.1">
    <property type="nucleotide sequence ID" value="NZ_CP053836.1"/>
</dbReference>
<evidence type="ECO:0000313" key="4">
    <source>
        <dbReference type="Proteomes" id="UP000289758"/>
    </source>
</evidence>
<dbReference type="Proteomes" id="UP000289758">
    <property type="component" value="Unassembled WGS sequence"/>
</dbReference>
<evidence type="ECO:0000313" key="5">
    <source>
        <dbReference type="Proteomes" id="UP000290172"/>
    </source>
</evidence>
<dbReference type="EMBL" id="PDKJ01000014">
    <property type="protein sequence ID" value="RXJ66500.1"/>
    <property type="molecule type" value="Genomic_DNA"/>
</dbReference>
<evidence type="ECO:0000313" key="2">
    <source>
        <dbReference type="EMBL" id="RXJ66500.1"/>
    </source>
</evidence>